<comment type="caution">
    <text evidence="3">The sequence shown here is derived from an EMBL/GenBank/DDBJ whole genome shotgun (WGS) entry which is preliminary data.</text>
</comment>
<feature type="compositionally biased region" description="Low complexity" evidence="1">
    <location>
        <begin position="308"/>
        <end position="323"/>
    </location>
</feature>
<dbReference type="GO" id="GO:0002755">
    <property type="term" value="P:MyD88-dependent toll-like receptor signaling pathway"/>
    <property type="evidence" value="ECO:0007669"/>
    <property type="project" value="InterPro"/>
</dbReference>
<dbReference type="InterPro" id="IPR017281">
    <property type="entry name" value="Myelin_different_resp_MyD88"/>
</dbReference>
<dbReference type="InterPro" id="IPR035897">
    <property type="entry name" value="Toll_tir_struct_dom_sf"/>
</dbReference>
<dbReference type="GO" id="GO:0043123">
    <property type="term" value="P:positive regulation of canonical NF-kappaB signal transduction"/>
    <property type="evidence" value="ECO:0007669"/>
    <property type="project" value="InterPro"/>
</dbReference>
<dbReference type="Gene3D" id="1.10.533.10">
    <property type="entry name" value="Death Domain, Fas"/>
    <property type="match status" value="1"/>
</dbReference>
<reference evidence="3" key="1">
    <citation type="submission" date="2020-06" db="EMBL/GenBank/DDBJ databases">
        <title>Draft genome of Bugula neritina, a colonial animal packing powerful symbionts and potential medicines.</title>
        <authorList>
            <person name="Rayko M."/>
        </authorList>
    </citation>
    <scope>NUCLEOTIDE SEQUENCE [LARGE SCALE GENOMIC DNA]</scope>
    <source>
        <strain evidence="3">Kwan_BN1</strain>
    </source>
</reference>
<proteinExistence type="predicted"/>
<dbReference type="PANTHER" id="PTHR15079:SF3">
    <property type="entry name" value="MYELOID DIFFERENTIATION PRIMARY RESPONSE PROTEIN MYD88"/>
    <property type="match status" value="1"/>
</dbReference>
<dbReference type="InterPro" id="IPR011029">
    <property type="entry name" value="DEATH-like_dom_sf"/>
</dbReference>
<dbReference type="SUPFAM" id="SSF52200">
    <property type="entry name" value="Toll/Interleukin receptor TIR domain"/>
    <property type="match status" value="1"/>
</dbReference>
<feature type="region of interest" description="Disordered" evidence="1">
    <location>
        <begin position="308"/>
        <end position="374"/>
    </location>
</feature>
<accession>A0A7J7IWK5</accession>
<dbReference type="GO" id="GO:0070976">
    <property type="term" value="F:TIR domain binding"/>
    <property type="evidence" value="ECO:0007669"/>
    <property type="project" value="InterPro"/>
</dbReference>
<evidence type="ECO:0000259" key="2">
    <source>
        <dbReference type="PROSITE" id="PS50104"/>
    </source>
</evidence>
<dbReference type="PROSITE" id="PS50104">
    <property type="entry name" value="TIR"/>
    <property type="match status" value="1"/>
</dbReference>
<dbReference type="Pfam" id="PF13676">
    <property type="entry name" value="TIR_2"/>
    <property type="match status" value="1"/>
</dbReference>
<dbReference type="Proteomes" id="UP000593567">
    <property type="component" value="Unassembled WGS sequence"/>
</dbReference>
<protein>
    <submittedName>
        <fullName evidence="3">MYD88</fullName>
    </submittedName>
</protein>
<gene>
    <name evidence="3" type="ORF">EB796_023375</name>
</gene>
<evidence type="ECO:0000256" key="1">
    <source>
        <dbReference type="SAM" id="MobiDB-lite"/>
    </source>
</evidence>
<dbReference type="EMBL" id="VXIV02003323">
    <property type="protein sequence ID" value="KAF6018289.1"/>
    <property type="molecule type" value="Genomic_DNA"/>
</dbReference>
<dbReference type="SMART" id="SM00255">
    <property type="entry name" value="TIR"/>
    <property type="match status" value="1"/>
</dbReference>
<keyword evidence="4" id="KW-1185">Reference proteome</keyword>
<dbReference type="Gene3D" id="3.40.50.10140">
    <property type="entry name" value="Toll/interleukin-1 receptor homology (TIR) domain"/>
    <property type="match status" value="1"/>
</dbReference>
<dbReference type="PANTHER" id="PTHR15079">
    <property type="entry name" value="MYD88"/>
    <property type="match status" value="1"/>
</dbReference>
<sequence>MSATQKLIDGTIPAEYYDVPLRALNHQTRQEICLYLDPNLITGNNWKMMAQMIGMRAIEIETIELRTNMTECVLREAFQRNYTVGQFIELMRKSPMERLDLIEGCANLIANDVRNYRPLQVAEVSSEAAAILTLGELASGEKEYFDAFVSYHPEDNAFIRELINKVEIEFGMKLCIRERDLCMGVSENLATAELMEKRCKRVILVLSQNYMESEELQAILKWQIQFAQALAPAADRMHKIVPLVIDSGITVPKILLPYNVSDYTKAYTREWFWSRLEGSLSAPTNSSGGYEGPAGKLGKADSLRDDNVSAVSSCSSSRSSSSVHLPTQESIYRESRRDESRVSAATGSNQDTLERSSSGCSSLSGPSSVFYVPLPNNSKRKVKYKWDKTSASYTT</sequence>
<feature type="compositionally biased region" description="Basic and acidic residues" evidence="1">
    <location>
        <begin position="331"/>
        <end position="341"/>
    </location>
</feature>
<evidence type="ECO:0000313" key="3">
    <source>
        <dbReference type="EMBL" id="KAF6018289.1"/>
    </source>
</evidence>
<dbReference type="AlphaFoldDB" id="A0A7J7IWK5"/>
<dbReference type="OrthoDB" id="10037120at2759"/>
<feature type="domain" description="TIR" evidence="2">
    <location>
        <begin position="143"/>
        <end position="280"/>
    </location>
</feature>
<feature type="compositionally biased region" description="Low complexity" evidence="1">
    <location>
        <begin position="356"/>
        <end position="368"/>
    </location>
</feature>
<organism evidence="3 4">
    <name type="scientific">Bugula neritina</name>
    <name type="common">Brown bryozoan</name>
    <name type="synonym">Sertularia neritina</name>
    <dbReference type="NCBI Taxonomy" id="10212"/>
    <lineage>
        <taxon>Eukaryota</taxon>
        <taxon>Metazoa</taxon>
        <taxon>Spiralia</taxon>
        <taxon>Lophotrochozoa</taxon>
        <taxon>Bryozoa</taxon>
        <taxon>Gymnolaemata</taxon>
        <taxon>Cheilostomatida</taxon>
        <taxon>Flustrina</taxon>
        <taxon>Buguloidea</taxon>
        <taxon>Bugulidae</taxon>
        <taxon>Bugula</taxon>
    </lineage>
</organism>
<name>A0A7J7IWK5_BUGNE</name>
<dbReference type="InterPro" id="IPR000157">
    <property type="entry name" value="TIR_dom"/>
</dbReference>
<dbReference type="SUPFAM" id="SSF47986">
    <property type="entry name" value="DEATH domain"/>
    <property type="match status" value="1"/>
</dbReference>
<evidence type="ECO:0000313" key="4">
    <source>
        <dbReference type="Proteomes" id="UP000593567"/>
    </source>
</evidence>
<feature type="region of interest" description="Disordered" evidence="1">
    <location>
        <begin position="282"/>
        <end position="301"/>
    </location>
</feature>